<sequence>MRIIISPAKKMKIDTDLMAIAQMPHFINESEQLLSLLRKLTYDELKILWKCNDAIAEMNMERIRSMNLKDNLTPAIYAYEGIQYQYMAPSVFQKGELAYLQQHLRILSGFYGMLRPLDGVTLYRLEMQGKLQGPGFKSLYQFWGSKLADQLQSESNDILNLASKEYSKNITPFLSEEVKLITCVFGQMVDGKLVEKATWAKMARGEMVRYMAEHQITDVKDIRRFDRLNFGYSEE</sequence>
<evidence type="ECO:0000256" key="1">
    <source>
        <dbReference type="HAMAP-Rule" id="MF_00652"/>
    </source>
</evidence>
<evidence type="ECO:0000313" key="2">
    <source>
        <dbReference type="EMBL" id="NUU77781.1"/>
    </source>
</evidence>
<dbReference type="NCBIfam" id="NF002543">
    <property type="entry name" value="PRK02101.1-4"/>
    <property type="match status" value="1"/>
</dbReference>
<dbReference type="EMBL" id="JABMCB010000192">
    <property type="protein sequence ID" value="NUU77781.1"/>
    <property type="molecule type" value="Genomic_DNA"/>
</dbReference>
<protein>
    <recommendedName>
        <fullName evidence="1">UPF0246 protein HP552_21440</fullName>
    </recommendedName>
</protein>
<dbReference type="PANTHER" id="PTHR30283">
    <property type="entry name" value="PEROXIDE STRESS RESPONSE PROTEIN YAAA"/>
    <property type="match status" value="1"/>
</dbReference>
<gene>
    <name evidence="2" type="primary">yaaA</name>
    <name evidence="2" type="ORF">HP552_21440</name>
</gene>
<dbReference type="Pfam" id="PF03883">
    <property type="entry name" value="H2O2_YaaD"/>
    <property type="match status" value="1"/>
</dbReference>
<dbReference type="Proteomes" id="UP000526125">
    <property type="component" value="Unassembled WGS sequence"/>
</dbReference>
<name>A0A7Y6BZQ1_9BACL</name>
<reference evidence="2 3" key="1">
    <citation type="submission" date="2020-05" db="EMBL/GenBank/DDBJ databases">
        <title>Genome Sequencing of Type Strains.</title>
        <authorList>
            <person name="Lemaire J.F."/>
            <person name="Inderbitzin P."/>
            <person name="Gregorio O.A."/>
            <person name="Collins S.B."/>
            <person name="Wespe N."/>
            <person name="Knight-Connoni V."/>
        </authorList>
    </citation>
    <scope>NUCLEOTIDE SEQUENCE [LARGE SCALE GENOMIC DNA]</scope>
    <source>
        <strain evidence="2 3">LMG 21957</strain>
    </source>
</reference>
<accession>A0A7Y6BZQ1</accession>
<dbReference type="InterPro" id="IPR005583">
    <property type="entry name" value="YaaA"/>
</dbReference>
<comment type="similarity">
    <text evidence="1">Belongs to the UPF0246 family.</text>
</comment>
<dbReference type="HAMAP" id="MF_00652">
    <property type="entry name" value="UPF0246"/>
    <property type="match status" value="1"/>
</dbReference>
<comment type="caution">
    <text evidence="2">The sequence shown here is derived from an EMBL/GenBank/DDBJ whole genome shotgun (WGS) entry which is preliminary data.</text>
</comment>
<evidence type="ECO:0000313" key="3">
    <source>
        <dbReference type="Proteomes" id="UP000526125"/>
    </source>
</evidence>
<organism evidence="2 3">
    <name type="scientific">Paenibacillus xylanilyticus</name>
    <dbReference type="NCBI Taxonomy" id="248903"/>
    <lineage>
        <taxon>Bacteria</taxon>
        <taxon>Bacillati</taxon>
        <taxon>Bacillota</taxon>
        <taxon>Bacilli</taxon>
        <taxon>Bacillales</taxon>
        <taxon>Paenibacillaceae</taxon>
        <taxon>Paenibacillus</taxon>
    </lineage>
</organism>
<dbReference type="PANTHER" id="PTHR30283:SF4">
    <property type="entry name" value="PEROXIDE STRESS RESISTANCE PROTEIN YAAA"/>
    <property type="match status" value="1"/>
</dbReference>
<dbReference type="GO" id="GO:0033194">
    <property type="term" value="P:response to hydroperoxide"/>
    <property type="evidence" value="ECO:0007669"/>
    <property type="project" value="TreeGrafter"/>
</dbReference>
<keyword evidence="3" id="KW-1185">Reference proteome</keyword>
<dbReference type="AlphaFoldDB" id="A0A7Y6BZQ1"/>
<dbReference type="RefSeq" id="WP_175397412.1">
    <property type="nucleotide sequence ID" value="NZ_JABMCB010000192.1"/>
</dbReference>
<dbReference type="GO" id="GO:0005829">
    <property type="term" value="C:cytosol"/>
    <property type="evidence" value="ECO:0007669"/>
    <property type="project" value="TreeGrafter"/>
</dbReference>
<proteinExistence type="inferred from homology"/>